<protein>
    <submittedName>
        <fullName evidence="1">Uncharacterized protein</fullName>
    </submittedName>
</protein>
<dbReference type="EMBL" id="JAGIZI010000349">
    <property type="protein sequence ID" value="MBP0685629.1"/>
    <property type="molecule type" value="Genomic_DNA"/>
</dbReference>
<name>A0ABD4Q4T3_MYCTX</name>
<sequence length="77" mass="8568">MREAPTLKSFSGRGKCLGLTMHIKTGSPSMGAAVRCQKLSDQFAPEILPNRRKCASPCDSCLHETFHLTFRIMRDLS</sequence>
<comment type="caution">
    <text evidence="1">The sequence shown here is derived from an EMBL/GenBank/DDBJ whole genome shotgun (WGS) entry which is preliminary data.</text>
</comment>
<reference evidence="1 2" key="1">
    <citation type="submission" date="2021-03" db="EMBL/GenBank/DDBJ databases">
        <title>Whole Genome Sequencing of Mycobacterium tuberculosis clinical isolates from Arunachal Pradesh, India.</title>
        <authorList>
            <person name="Singh S."/>
            <person name="Mudliar S.R."/>
            <person name="Kulsum U."/>
            <person name="Rufai S.B."/>
            <person name="Singh P.K."/>
            <person name="Umpo M."/>
            <person name="Nyori M."/>
        </authorList>
    </citation>
    <scope>NUCLEOTIDE SEQUENCE [LARGE SCALE GENOMIC DNA]</scope>
    <source>
        <strain evidence="1 2">OMICS/BPL/0142/20/SP</strain>
    </source>
</reference>
<accession>A0ABD4Q4T3</accession>
<organism evidence="1 2">
    <name type="scientific">Mycobacterium tuberculosis</name>
    <dbReference type="NCBI Taxonomy" id="1773"/>
    <lineage>
        <taxon>Bacteria</taxon>
        <taxon>Bacillati</taxon>
        <taxon>Actinomycetota</taxon>
        <taxon>Actinomycetes</taxon>
        <taxon>Mycobacteriales</taxon>
        <taxon>Mycobacteriaceae</taxon>
        <taxon>Mycobacterium</taxon>
        <taxon>Mycobacterium tuberculosis complex</taxon>
    </lineage>
</organism>
<dbReference type="Proteomes" id="UP000671119">
    <property type="component" value="Unassembled WGS sequence"/>
</dbReference>
<gene>
    <name evidence="1" type="ORF">J8J21_21530</name>
</gene>
<feature type="non-terminal residue" evidence="1">
    <location>
        <position position="77"/>
    </location>
</feature>
<evidence type="ECO:0000313" key="2">
    <source>
        <dbReference type="Proteomes" id="UP000671119"/>
    </source>
</evidence>
<evidence type="ECO:0000313" key="1">
    <source>
        <dbReference type="EMBL" id="MBP0685629.1"/>
    </source>
</evidence>
<dbReference type="AlphaFoldDB" id="A0ABD4Q4T3"/>
<proteinExistence type="predicted"/>